<keyword evidence="2" id="KW-1185">Reference proteome</keyword>
<proteinExistence type="predicted"/>
<evidence type="ECO:0000313" key="1">
    <source>
        <dbReference type="EMBL" id="TFD72310.1"/>
    </source>
</evidence>
<reference evidence="1 2" key="1">
    <citation type="submission" date="2019-03" db="EMBL/GenBank/DDBJ databases">
        <title>Genomics of glacier-inhabiting Cryobacterium strains.</title>
        <authorList>
            <person name="Liu Q."/>
            <person name="Xin Y.-H."/>
        </authorList>
    </citation>
    <scope>NUCLEOTIDE SEQUENCE [LARGE SCALE GENOMIC DNA]</scope>
    <source>
        <strain evidence="1 2">Hz16</strain>
    </source>
</reference>
<sequence length="290" mass="30693">MSQNSALAQQAQAAARVAAESAGVLVSNEGSLAGFLEIETLFNTVWRLPPGESVIPSELLCSIGHAGCNVTVARDQAGRLVGAAAAIVTPSSPSKKIASMYSLIAGVLPGNSDHGVGFALKQHQRAWGLDRDLSEMTWTFDPLVSRNARFNLTKLGAHASEYAVDFYGPMMGEMNANDPSDRLVAVWPLTSDESAACSEDRPVAVGLPDFGLHDVLRLGPDGEPAFVAANGALWCRVPTDIVALRGLDPRLAARWRLSVRAIFTDVFASGHVARGVSRDGWYRLAPGGTA</sequence>
<dbReference type="RefSeq" id="WP_134550947.1">
    <property type="nucleotide sequence ID" value="NZ_SOHL01000009.1"/>
</dbReference>
<dbReference type="InterPro" id="IPR038764">
    <property type="entry name" value="GNAT_N_AcTrfase_prd"/>
</dbReference>
<accession>A0A4V6QIL2</accession>
<dbReference type="AlphaFoldDB" id="A0A4V6QIL2"/>
<protein>
    <submittedName>
        <fullName evidence="1">Chorismate synthase</fullName>
    </submittedName>
</protein>
<dbReference type="EMBL" id="SOHL01000009">
    <property type="protein sequence ID" value="TFD72310.1"/>
    <property type="molecule type" value="Genomic_DNA"/>
</dbReference>
<gene>
    <name evidence="1" type="ORF">E3T50_05435</name>
</gene>
<dbReference type="Proteomes" id="UP000297983">
    <property type="component" value="Unassembled WGS sequence"/>
</dbReference>
<dbReference type="PANTHER" id="PTHR41700">
    <property type="entry name" value="GCN5-RELATED N-ACETYLTRANSFERASE"/>
    <property type="match status" value="1"/>
</dbReference>
<evidence type="ECO:0000313" key="2">
    <source>
        <dbReference type="Proteomes" id="UP000297983"/>
    </source>
</evidence>
<comment type="caution">
    <text evidence="1">The sequence shown here is derived from an EMBL/GenBank/DDBJ whole genome shotgun (WGS) entry which is preliminary data.</text>
</comment>
<organism evidence="1 2">
    <name type="scientific">Cryobacterium gelidum</name>
    <dbReference type="NCBI Taxonomy" id="1259164"/>
    <lineage>
        <taxon>Bacteria</taxon>
        <taxon>Bacillati</taxon>
        <taxon>Actinomycetota</taxon>
        <taxon>Actinomycetes</taxon>
        <taxon>Micrococcales</taxon>
        <taxon>Microbacteriaceae</taxon>
        <taxon>Cryobacterium</taxon>
    </lineage>
</organism>
<dbReference type="PANTHER" id="PTHR41700:SF1">
    <property type="entry name" value="N-ACETYLTRANSFERASE DOMAIN-CONTAINING PROTEIN"/>
    <property type="match status" value="1"/>
</dbReference>
<name>A0A4V6QIL2_9MICO</name>